<feature type="compositionally biased region" description="Low complexity" evidence="6">
    <location>
        <begin position="1"/>
        <end position="25"/>
    </location>
</feature>
<feature type="region of interest" description="Disordered" evidence="6">
    <location>
        <begin position="1"/>
        <end position="59"/>
    </location>
</feature>
<evidence type="ECO:0000256" key="2">
    <source>
        <dbReference type="ARBA" id="ARBA00022824"/>
    </source>
</evidence>
<accession>A0A812QAC4</accession>
<dbReference type="InterPro" id="IPR019013">
    <property type="entry name" value="Vma21"/>
</dbReference>
<name>A0A812QAC4_9DINO</name>
<evidence type="ECO:0000313" key="9">
    <source>
        <dbReference type="Proteomes" id="UP000604046"/>
    </source>
</evidence>
<evidence type="ECO:0000256" key="6">
    <source>
        <dbReference type="SAM" id="MobiDB-lite"/>
    </source>
</evidence>
<evidence type="ECO:0000256" key="7">
    <source>
        <dbReference type="SAM" id="Phobius"/>
    </source>
</evidence>
<sequence length="178" mass="17950">MADGAEGAAGKLGAESAAGSKEASSPDPPLNEGGDLHKDPDQAGETAPDKSADDAVADQPADKPTTLFQALGDQGNRDVAKHFASFSAALVTVPVLGLFGSEWALRSFVAESGSRWIYSGVVAVALVNVVLIAFVASCFAEGFPEAESKTSRSGQSAPGVAGEAEPLASADGDTKKSK</sequence>
<keyword evidence="2" id="KW-0256">Endoplasmic reticulum</keyword>
<proteinExistence type="predicted"/>
<organism evidence="8 9">
    <name type="scientific">Symbiodinium natans</name>
    <dbReference type="NCBI Taxonomy" id="878477"/>
    <lineage>
        <taxon>Eukaryota</taxon>
        <taxon>Sar</taxon>
        <taxon>Alveolata</taxon>
        <taxon>Dinophyceae</taxon>
        <taxon>Suessiales</taxon>
        <taxon>Symbiodiniaceae</taxon>
        <taxon>Symbiodinium</taxon>
    </lineage>
</organism>
<feature type="region of interest" description="Disordered" evidence="6">
    <location>
        <begin position="145"/>
        <end position="178"/>
    </location>
</feature>
<dbReference type="GO" id="GO:0031410">
    <property type="term" value="C:cytoplasmic vesicle"/>
    <property type="evidence" value="ECO:0007669"/>
    <property type="project" value="UniProtKB-KW"/>
</dbReference>
<evidence type="ECO:0000313" key="8">
    <source>
        <dbReference type="EMBL" id="CAE7375299.1"/>
    </source>
</evidence>
<feature type="compositionally biased region" description="Basic and acidic residues" evidence="6">
    <location>
        <begin position="34"/>
        <end position="53"/>
    </location>
</feature>
<dbReference type="AlphaFoldDB" id="A0A812QAC4"/>
<feature type="transmembrane region" description="Helical" evidence="7">
    <location>
        <begin position="116"/>
        <end position="140"/>
    </location>
</feature>
<comment type="caution">
    <text evidence="8">The sequence shown here is derived from an EMBL/GenBank/DDBJ whole genome shotgun (WGS) entry which is preliminary data.</text>
</comment>
<evidence type="ECO:0000256" key="4">
    <source>
        <dbReference type="ARBA" id="ARBA00023136"/>
    </source>
</evidence>
<keyword evidence="9" id="KW-1185">Reference proteome</keyword>
<dbReference type="GO" id="GO:0070072">
    <property type="term" value="P:vacuolar proton-transporting V-type ATPase complex assembly"/>
    <property type="evidence" value="ECO:0007669"/>
    <property type="project" value="InterPro"/>
</dbReference>
<dbReference type="Proteomes" id="UP000604046">
    <property type="component" value="Unassembled WGS sequence"/>
</dbReference>
<dbReference type="Pfam" id="PF09446">
    <property type="entry name" value="VMA21"/>
    <property type="match status" value="1"/>
</dbReference>
<reference evidence="8" key="1">
    <citation type="submission" date="2021-02" db="EMBL/GenBank/DDBJ databases">
        <authorList>
            <person name="Dougan E. K."/>
            <person name="Rhodes N."/>
            <person name="Thang M."/>
            <person name="Chan C."/>
        </authorList>
    </citation>
    <scope>NUCLEOTIDE SEQUENCE</scope>
</reference>
<feature type="transmembrane region" description="Helical" evidence="7">
    <location>
        <begin position="83"/>
        <end position="104"/>
    </location>
</feature>
<evidence type="ECO:0000256" key="5">
    <source>
        <dbReference type="ARBA" id="ARBA00023329"/>
    </source>
</evidence>
<keyword evidence="3 7" id="KW-1133">Transmembrane helix</keyword>
<keyword evidence="5" id="KW-0968">Cytoplasmic vesicle</keyword>
<evidence type="ECO:0000256" key="1">
    <source>
        <dbReference type="ARBA" id="ARBA00022692"/>
    </source>
</evidence>
<keyword evidence="1 7" id="KW-0812">Transmembrane</keyword>
<protein>
    <recommendedName>
        <fullName evidence="10">Vacuolar ATPase assembly integral membrane protein VMA21 homolog</fullName>
    </recommendedName>
</protein>
<keyword evidence="4 7" id="KW-0472">Membrane</keyword>
<evidence type="ECO:0008006" key="10">
    <source>
        <dbReference type="Google" id="ProtNLM"/>
    </source>
</evidence>
<dbReference type="EMBL" id="CAJNDS010002212">
    <property type="protein sequence ID" value="CAE7375299.1"/>
    <property type="molecule type" value="Genomic_DNA"/>
</dbReference>
<gene>
    <name evidence="8" type="ORF">SNAT2548_LOCUS20501</name>
</gene>
<evidence type="ECO:0000256" key="3">
    <source>
        <dbReference type="ARBA" id="ARBA00022989"/>
    </source>
</evidence>